<feature type="compositionally biased region" description="Basic and acidic residues" evidence="1">
    <location>
        <begin position="427"/>
        <end position="447"/>
    </location>
</feature>
<feature type="region of interest" description="Disordered" evidence="1">
    <location>
        <begin position="132"/>
        <end position="295"/>
    </location>
</feature>
<comment type="caution">
    <text evidence="2">The sequence shown here is derived from an EMBL/GenBank/DDBJ whole genome shotgun (WGS) entry which is preliminary data.</text>
</comment>
<organism evidence="2 3">
    <name type="scientific">Diaporthe australafricana</name>
    <dbReference type="NCBI Taxonomy" id="127596"/>
    <lineage>
        <taxon>Eukaryota</taxon>
        <taxon>Fungi</taxon>
        <taxon>Dikarya</taxon>
        <taxon>Ascomycota</taxon>
        <taxon>Pezizomycotina</taxon>
        <taxon>Sordariomycetes</taxon>
        <taxon>Sordariomycetidae</taxon>
        <taxon>Diaporthales</taxon>
        <taxon>Diaporthaceae</taxon>
        <taxon>Diaporthe</taxon>
    </lineage>
</organism>
<accession>A0ABR3W2B9</accession>
<evidence type="ECO:0000256" key="1">
    <source>
        <dbReference type="SAM" id="MobiDB-lite"/>
    </source>
</evidence>
<feature type="compositionally biased region" description="Polar residues" evidence="1">
    <location>
        <begin position="254"/>
        <end position="276"/>
    </location>
</feature>
<gene>
    <name evidence="2" type="ORF">Daus18300_012621</name>
</gene>
<dbReference type="Proteomes" id="UP001583177">
    <property type="component" value="Unassembled WGS sequence"/>
</dbReference>
<proteinExistence type="predicted"/>
<keyword evidence="3" id="KW-1185">Reference proteome</keyword>
<feature type="compositionally biased region" description="Polar residues" evidence="1">
    <location>
        <begin position="151"/>
        <end position="160"/>
    </location>
</feature>
<evidence type="ECO:0000313" key="3">
    <source>
        <dbReference type="Proteomes" id="UP001583177"/>
    </source>
</evidence>
<protein>
    <submittedName>
        <fullName evidence="2">Uncharacterized protein</fullName>
    </submittedName>
</protein>
<reference evidence="2 3" key="1">
    <citation type="journal article" date="2024" name="IMA Fungus">
        <title>IMA Genome - F19 : A genome assembly and annotation guide to empower mycologists, including annotated draft genome sequences of Ceratocystis pirilliformis, Diaporthe australafricana, Fusarium ophioides, Paecilomyces lecythidis, and Sporothrix stenoceras.</title>
        <authorList>
            <person name="Aylward J."/>
            <person name="Wilson A.M."/>
            <person name="Visagie C.M."/>
            <person name="Spraker J."/>
            <person name="Barnes I."/>
            <person name="Buitendag C."/>
            <person name="Ceriani C."/>
            <person name="Del Mar Angel L."/>
            <person name="du Plessis D."/>
            <person name="Fuchs T."/>
            <person name="Gasser K."/>
            <person name="Kramer D."/>
            <person name="Li W."/>
            <person name="Munsamy K."/>
            <person name="Piso A."/>
            <person name="Price J.L."/>
            <person name="Sonnekus B."/>
            <person name="Thomas C."/>
            <person name="van der Nest A."/>
            <person name="van Dijk A."/>
            <person name="van Heerden A."/>
            <person name="van Vuuren N."/>
            <person name="Yilmaz N."/>
            <person name="Duong T.A."/>
            <person name="van der Merwe N.A."/>
            <person name="Wingfield M.J."/>
            <person name="Wingfield B.D."/>
        </authorList>
    </citation>
    <scope>NUCLEOTIDE SEQUENCE [LARGE SCALE GENOMIC DNA]</scope>
    <source>
        <strain evidence="2 3">CMW 18300</strain>
    </source>
</reference>
<evidence type="ECO:0000313" key="2">
    <source>
        <dbReference type="EMBL" id="KAL1851316.1"/>
    </source>
</evidence>
<feature type="compositionally biased region" description="Basic and acidic residues" evidence="1">
    <location>
        <begin position="277"/>
        <end position="288"/>
    </location>
</feature>
<feature type="compositionally biased region" description="Polar residues" evidence="1">
    <location>
        <begin position="169"/>
        <end position="187"/>
    </location>
</feature>
<feature type="region of interest" description="Disordered" evidence="1">
    <location>
        <begin position="31"/>
        <end position="103"/>
    </location>
</feature>
<sequence length="637" mass="69755">MSNSNADMLSKPERFWRGRWLPKFLLKHRTVHSPAGGNPRAQNRPRIPFQSEVPASDVTEYSEISDHRSFTGPLRTSPGLNVPPVGAGKDPAPIATGDDQKSAKHYTPINAENVNSSGIEMQVLNHSDTDAIRHGISGNEKGKGKEATAGTLKTSSTPQDNVELPPQPMQSQNVGDTCQEDISSSSVLRDITSMPVVNGEPGPSREESVADAISSHKQHAFASKGHVDAEQSPIGALSPPQDPKRRDIPPKQGPRNSQPDNGSSVIQPQGLPTSKTQDFKGKPEEESQPRQLSQRAFASLRQRIDGHVKLIEGEYKRKNKGVGSNWITVLENGTIVIKCEEEGFTERVQRKVKESEFFKRFPKILVKHDPDAAGTWVAESSEFFTGTLQSNQYPLTGTIGGIVLVDGKPFGLTAAHGIYVSQHMKGSKSESQDEGVKRNRENDDTKRPFSTATRPTKGNREAFTSWDGHTGEVVAYRFSRTLVSNTPFPKNSENFGLSDAADWALVELDGEEIPMNTVLAGWLSPKSFYGKTEKLPSEGNALEMDRDATEELLWRPSPSDSALKPVLVKDILTEGEFADSVPHHDIERVPCILVTPSSVINGSFGYGYSTFSMYGACFSVLRVDLESPLVTFLKLLC</sequence>
<name>A0ABR3W2B9_9PEZI</name>
<dbReference type="EMBL" id="JAWRVE010000175">
    <property type="protein sequence ID" value="KAL1851316.1"/>
    <property type="molecule type" value="Genomic_DNA"/>
</dbReference>
<feature type="region of interest" description="Disordered" evidence="1">
    <location>
        <begin position="423"/>
        <end position="464"/>
    </location>
</feature>